<protein>
    <submittedName>
        <fullName evidence="1">Uncharacterized protein</fullName>
    </submittedName>
</protein>
<evidence type="ECO:0000313" key="1">
    <source>
        <dbReference type="EMBL" id="KAF1996028.1"/>
    </source>
</evidence>
<organism evidence="1 2">
    <name type="scientific">Amniculicola lignicola CBS 123094</name>
    <dbReference type="NCBI Taxonomy" id="1392246"/>
    <lineage>
        <taxon>Eukaryota</taxon>
        <taxon>Fungi</taxon>
        <taxon>Dikarya</taxon>
        <taxon>Ascomycota</taxon>
        <taxon>Pezizomycotina</taxon>
        <taxon>Dothideomycetes</taxon>
        <taxon>Pleosporomycetidae</taxon>
        <taxon>Pleosporales</taxon>
        <taxon>Amniculicolaceae</taxon>
        <taxon>Amniculicola</taxon>
    </lineage>
</organism>
<reference evidence="1" key="1">
    <citation type="journal article" date="2020" name="Stud. Mycol.">
        <title>101 Dothideomycetes genomes: a test case for predicting lifestyles and emergence of pathogens.</title>
        <authorList>
            <person name="Haridas S."/>
            <person name="Albert R."/>
            <person name="Binder M."/>
            <person name="Bloem J."/>
            <person name="Labutti K."/>
            <person name="Salamov A."/>
            <person name="Andreopoulos B."/>
            <person name="Baker S."/>
            <person name="Barry K."/>
            <person name="Bills G."/>
            <person name="Bluhm B."/>
            <person name="Cannon C."/>
            <person name="Castanera R."/>
            <person name="Culley D."/>
            <person name="Daum C."/>
            <person name="Ezra D."/>
            <person name="Gonzalez J."/>
            <person name="Henrissat B."/>
            <person name="Kuo A."/>
            <person name="Liang C."/>
            <person name="Lipzen A."/>
            <person name="Lutzoni F."/>
            <person name="Magnuson J."/>
            <person name="Mondo S."/>
            <person name="Nolan M."/>
            <person name="Ohm R."/>
            <person name="Pangilinan J."/>
            <person name="Park H.-J."/>
            <person name="Ramirez L."/>
            <person name="Alfaro M."/>
            <person name="Sun H."/>
            <person name="Tritt A."/>
            <person name="Yoshinaga Y."/>
            <person name="Zwiers L.-H."/>
            <person name="Turgeon B."/>
            <person name="Goodwin S."/>
            <person name="Spatafora J."/>
            <person name="Crous P."/>
            <person name="Grigoriev I."/>
        </authorList>
    </citation>
    <scope>NUCLEOTIDE SEQUENCE</scope>
    <source>
        <strain evidence="1">CBS 123094</strain>
    </source>
</reference>
<name>A0A6A5W4L8_9PLEO</name>
<keyword evidence="2" id="KW-1185">Reference proteome</keyword>
<proteinExistence type="predicted"/>
<evidence type="ECO:0000313" key="2">
    <source>
        <dbReference type="Proteomes" id="UP000799779"/>
    </source>
</evidence>
<dbReference type="Proteomes" id="UP000799779">
    <property type="component" value="Unassembled WGS sequence"/>
</dbReference>
<gene>
    <name evidence="1" type="ORF">P154DRAFT_580270</name>
</gene>
<dbReference type="EMBL" id="ML977630">
    <property type="protein sequence ID" value="KAF1996028.1"/>
    <property type="molecule type" value="Genomic_DNA"/>
</dbReference>
<accession>A0A6A5W4L8</accession>
<dbReference type="AlphaFoldDB" id="A0A6A5W4L8"/>
<sequence length="172" mass="19260">MGSGHSRLSPEAKQTLGMVPAYVANMYNVLRLIPPAQDPELQRDRPTKAKILKERDQAVAAQMIKAALHDEKLHRAKAVQARAFAEMCITTEDRSSRMTQKLVKLQDYLNAIKTVTDLQIENTKERNELYRRQAALREAQRSALKAGAIRHPVTEGNSCDEIEGLVKQVVTG</sequence>